<accession>A0A939GGY1</accession>
<feature type="domain" description="SGNH hydrolase-type esterase" evidence="1">
    <location>
        <begin position="35"/>
        <end position="182"/>
    </location>
</feature>
<dbReference type="InterPro" id="IPR036514">
    <property type="entry name" value="SGNH_hydro_sf"/>
</dbReference>
<gene>
    <name evidence="2" type="ORF">J2I47_20535</name>
</gene>
<proteinExistence type="predicted"/>
<reference evidence="2" key="1">
    <citation type="submission" date="2021-03" db="EMBL/GenBank/DDBJ databases">
        <title>Fibrella sp. HMF5335 genome sequencing and assembly.</title>
        <authorList>
            <person name="Kang H."/>
            <person name="Kim H."/>
            <person name="Bae S."/>
            <person name="Joh K."/>
        </authorList>
    </citation>
    <scope>NUCLEOTIDE SEQUENCE</scope>
    <source>
        <strain evidence="2">HMF5335</strain>
    </source>
</reference>
<dbReference type="InterPro" id="IPR013830">
    <property type="entry name" value="SGNH_hydro"/>
</dbReference>
<dbReference type="AlphaFoldDB" id="A0A939GGY1"/>
<comment type="caution">
    <text evidence="2">The sequence shown here is derived from an EMBL/GenBank/DDBJ whole genome shotgun (WGS) entry which is preliminary data.</text>
</comment>
<dbReference type="Gene3D" id="3.40.50.1110">
    <property type="entry name" value="SGNH hydrolase"/>
    <property type="match status" value="1"/>
</dbReference>
<dbReference type="Proteomes" id="UP000664034">
    <property type="component" value="Unassembled WGS sequence"/>
</dbReference>
<keyword evidence="3" id="KW-1185">Reference proteome</keyword>
<protein>
    <submittedName>
        <fullName evidence="2">GDSL family lipase</fullName>
    </submittedName>
</protein>
<sequence>MNLFDEEVRALETKARQSMPGGTVFYGSSSIRLWTTLQADFGPLHPLNLGFGGATLAACAWHFERLVLPARPAALVLYAGDNDLGEDRQPEEVCLFFCALAEKIQEHLPHVPVTFLSIKPSPARWHIVEPIRLANAFIADAISRRPQFQFVDATAAMLTPDGKPDMTLYEADGLHLSPAGYTRWYQQLAGRLSAEQRV</sequence>
<evidence type="ECO:0000259" key="1">
    <source>
        <dbReference type="Pfam" id="PF13472"/>
    </source>
</evidence>
<dbReference type="EMBL" id="JAFMYV010000011">
    <property type="protein sequence ID" value="MBO0938952.1"/>
    <property type="molecule type" value="Genomic_DNA"/>
</dbReference>
<dbReference type="GO" id="GO:0016788">
    <property type="term" value="F:hydrolase activity, acting on ester bonds"/>
    <property type="evidence" value="ECO:0007669"/>
    <property type="project" value="UniProtKB-ARBA"/>
</dbReference>
<organism evidence="2 3">
    <name type="scientific">Fibrella rubiginis</name>
    <dbReference type="NCBI Taxonomy" id="2817060"/>
    <lineage>
        <taxon>Bacteria</taxon>
        <taxon>Pseudomonadati</taxon>
        <taxon>Bacteroidota</taxon>
        <taxon>Cytophagia</taxon>
        <taxon>Cytophagales</taxon>
        <taxon>Spirosomataceae</taxon>
        <taxon>Fibrella</taxon>
    </lineage>
</organism>
<evidence type="ECO:0000313" key="2">
    <source>
        <dbReference type="EMBL" id="MBO0938952.1"/>
    </source>
</evidence>
<dbReference type="RefSeq" id="WP_207366480.1">
    <property type="nucleotide sequence ID" value="NZ_JAFMYV010000011.1"/>
</dbReference>
<name>A0A939GGY1_9BACT</name>
<dbReference type="SUPFAM" id="SSF52266">
    <property type="entry name" value="SGNH hydrolase"/>
    <property type="match status" value="1"/>
</dbReference>
<evidence type="ECO:0000313" key="3">
    <source>
        <dbReference type="Proteomes" id="UP000664034"/>
    </source>
</evidence>
<dbReference type="Pfam" id="PF13472">
    <property type="entry name" value="Lipase_GDSL_2"/>
    <property type="match status" value="1"/>
</dbReference>